<dbReference type="InterPro" id="IPR010656">
    <property type="entry name" value="DctM"/>
</dbReference>
<feature type="transmembrane region" description="Helical" evidence="7">
    <location>
        <begin position="237"/>
        <end position="256"/>
    </location>
</feature>
<accession>A0A370U9R2</accession>
<sequence>MSPALVFVSFFFLVLIGAPIAIALGLTGALTSWFSGFPMVLIPTRFFSSLDNFALLAAPFYIFAGELMNRGGITETLITAAAKVTRAIRGGAAYANILASVFFAGISGTAIADTAALGKIFINGMPKQGYSREFSAAVTVASSMIGPIIPPSVIMIVYASIAQVSIIKLFVAGIVPGLLLGFACAVVVFITGVTKGLPKGEIKVVEKTSSKLALESLLVFSIPLFIVFGTLSGAFTATEAGGVACVYAMLLGVFVLKTLNGRSIFDALKHSMRTTSVLYLVIAGASVLSYTLTVTGAIGEIRGLTSLFANDPTTFLFFILGVLLIAGFFLEPGVQVLLLAPIFLPISRALGIDDMQFAMVFLLSGTISLITPPVGICLFVAAQIGQIPIGRMFVAVLPFLIAQVIAIGLLIFWPSLSTFLPNLVE</sequence>
<dbReference type="OrthoDB" id="9796052at2"/>
<keyword evidence="10" id="KW-1185">Reference proteome</keyword>
<feature type="transmembrane region" description="Helical" evidence="7">
    <location>
        <begin position="167"/>
        <end position="191"/>
    </location>
</feature>
<comment type="subunit">
    <text evidence="7">The complex comprises the extracytoplasmic solute receptor protein and the two transmembrane proteins.</text>
</comment>
<feature type="transmembrane region" description="Helical" evidence="7">
    <location>
        <begin position="277"/>
        <end position="301"/>
    </location>
</feature>
<keyword evidence="4 7" id="KW-0812">Transmembrane</keyword>
<keyword evidence="2" id="KW-1003">Cell membrane</keyword>
<dbReference type="GO" id="GO:0022857">
    <property type="term" value="F:transmembrane transporter activity"/>
    <property type="evidence" value="ECO:0007669"/>
    <property type="project" value="UniProtKB-UniRule"/>
</dbReference>
<name>A0A370U9R2_9GAMM</name>
<feature type="transmembrane region" description="Helical" evidence="7">
    <location>
        <begin position="313"/>
        <end position="329"/>
    </location>
</feature>
<reference evidence="9 10" key="1">
    <citation type="submission" date="2018-06" db="EMBL/GenBank/DDBJ databases">
        <title>Marinomonas sp. YLB-05 draft genome sequence.</title>
        <authorList>
            <person name="Yu L."/>
            <person name="Tang X."/>
        </authorList>
    </citation>
    <scope>NUCLEOTIDE SEQUENCE [LARGE SCALE GENOMIC DNA]</scope>
    <source>
        <strain evidence="9 10">YLB-05</strain>
    </source>
</reference>
<evidence type="ECO:0000256" key="7">
    <source>
        <dbReference type="RuleBase" id="RU369079"/>
    </source>
</evidence>
<protein>
    <recommendedName>
        <fullName evidence="7">TRAP transporter large permease protein</fullName>
    </recommendedName>
</protein>
<dbReference type="AlphaFoldDB" id="A0A370U9R2"/>
<dbReference type="PANTHER" id="PTHR33362">
    <property type="entry name" value="SIALIC ACID TRAP TRANSPORTER PERMEASE PROTEIN SIAT-RELATED"/>
    <property type="match status" value="1"/>
</dbReference>
<dbReference type="PANTHER" id="PTHR33362:SF2">
    <property type="entry name" value="TRAP TRANSPORTER LARGE PERMEASE PROTEIN"/>
    <property type="match status" value="1"/>
</dbReference>
<dbReference type="RefSeq" id="WP_115467783.1">
    <property type="nucleotide sequence ID" value="NZ_QKRA01000003.1"/>
</dbReference>
<feature type="transmembrane region" description="Helical" evidence="7">
    <location>
        <begin position="336"/>
        <end position="352"/>
    </location>
</feature>
<comment type="subcellular location">
    <subcellularLocation>
        <location evidence="1 7">Cell inner membrane</location>
        <topology evidence="1 7">Multi-pass membrane protein</topology>
    </subcellularLocation>
</comment>
<feature type="transmembrane region" description="Helical" evidence="7">
    <location>
        <begin position="358"/>
        <end position="381"/>
    </location>
</feature>
<evidence type="ECO:0000313" key="9">
    <source>
        <dbReference type="EMBL" id="RDL44520.1"/>
    </source>
</evidence>
<keyword evidence="6 7" id="KW-0472">Membrane</keyword>
<evidence type="ECO:0000256" key="5">
    <source>
        <dbReference type="ARBA" id="ARBA00022989"/>
    </source>
</evidence>
<keyword evidence="7" id="KW-0813">Transport</keyword>
<dbReference type="InterPro" id="IPR004681">
    <property type="entry name" value="TRAP_DctM"/>
</dbReference>
<dbReference type="Proteomes" id="UP000254326">
    <property type="component" value="Unassembled WGS sequence"/>
</dbReference>
<comment type="function">
    <text evidence="7">Part of the tripartite ATP-independent periplasmic (TRAP) transport system.</text>
</comment>
<evidence type="ECO:0000256" key="4">
    <source>
        <dbReference type="ARBA" id="ARBA00022692"/>
    </source>
</evidence>
<dbReference type="PIRSF" id="PIRSF006066">
    <property type="entry name" value="HI0050"/>
    <property type="match status" value="1"/>
</dbReference>
<feature type="transmembrane region" description="Helical" evidence="7">
    <location>
        <begin position="134"/>
        <end position="161"/>
    </location>
</feature>
<comment type="caution">
    <text evidence="7">Lacks conserved residue(s) required for the propagation of feature annotation.</text>
</comment>
<dbReference type="Pfam" id="PF06808">
    <property type="entry name" value="DctM"/>
    <property type="match status" value="1"/>
</dbReference>
<evidence type="ECO:0000313" key="10">
    <source>
        <dbReference type="Proteomes" id="UP000254326"/>
    </source>
</evidence>
<feature type="transmembrane region" description="Helical" evidence="7">
    <location>
        <begin position="393"/>
        <end position="413"/>
    </location>
</feature>
<evidence type="ECO:0000256" key="2">
    <source>
        <dbReference type="ARBA" id="ARBA00022475"/>
    </source>
</evidence>
<evidence type="ECO:0000259" key="8">
    <source>
        <dbReference type="Pfam" id="PF06808"/>
    </source>
</evidence>
<feature type="domain" description="TRAP C4-dicarboxylate transport system permease DctM subunit" evidence="8">
    <location>
        <begin position="7"/>
        <end position="415"/>
    </location>
</feature>
<gene>
    <name evidence="9" type="ORF">DN730_08995</name>
</gene>
<organism evidence="9 10">
    <name type="scientific">Marinomonas piezotolerans</name>
    <dbReference type="NCBI Taxonomy" id="2213058"/>
    <lineage>
        <taxon>Bacteria</taxon>
        <taxon>Pseudomonadati</taxon>
        <taxon>Pseudomonadota</taxon>
        <taxon>Gammaproteobacteria</taxon>
        <taxon>Oceanospirillales</taxon>
        <taxon>Oceanospirillaceae</taxon>
        <taxon>Marinomonas</taxon>
    </lineage>
</organism>
<proteinExistence type="inferred from homology"/>
<comment type="caution">
    <text evidence="9">The sequence shown here is derived from an EMBL/GenBank/DDBJ whole genome shotgun (WGS) entry which is preliminary data.</text>
</comment>
<dbReference type="NCBIfam" id="TIGR00786">
    <property type="entry name" value="dctM"/>
    <property type="match status" value="1"/>
</dbReference>
<feature type="transmembrane region" description="Helical" evidence="7">
    <location>
        <begin position="97"/>
        <end position="122"/>
    </location>
</feature>
<comment type="similarity">
    <text evidence="7">Belongs to the TRAP transporter large permease family.</text>
</comment>
<keyword evidence="5 7" id="KW-1133">Transmembrane helix</keyword>
<dbReference type="EMBL" id="QKRA01000003">
    <property type="protein sequence ID" value="RDL44520.1"/>
    <property type="molecule type" value="Genomic_DNA"/>
</dbReference>
<evidence type="ECO:0000256" key="1">
    <source>
        <dbReference type="ARBA" id="ARBA00004429"/>
    </source>
</evidence>
<evidence type="ECO:0000256" key="6">
    <source>
        <dbReference type="ARBA" id="ARBA00023136"/>
    </source>
</evidence>
<dbReference type="GO" id="GO:0005886">
    <property type="term" value="C:plasma membrane"/>
    <property type="evidence" value="ECO:0007669"/>
    <property type="project" value="UniProtKB-SubCell"/>
</dbReference>
<keyword evidence="3 7" id="KW-0997">Cell inner membrane</keyword>
<evidence type="ECO:0000256" key="3">
    <source>
        <dbReference type="ARBA" id="ARBA00022519"/>
    </source>
</evidence>